<dbReference type="InterPro" id="IPR003442">
    <property type="entry name" value="T6A_TsaE"/>
</dbReference>
<evidence type="ECO:0000313" key="12">
    <source>
        <dbReference type="Proteomes" id="UP000228700"/>
    </source>
</evidence>
<keyword evidence="11" id="KW-0808">Transferase</keyword>
<reference evidence="12" key="1">
    <citation type="submission" date="2017-09" db="EMBL/GenBank/DDBJ databases">
        <title>Depth-based differentiation of microbial function through sediment-hosted aquifers and enrichment of novel symbionts in the deep terrestrial subsurface.</title>
        <authorList>
            <person name="Probst A.J."/>
            <person name="Ladd B."/>
            <person name="Jarett J.K."/>
            <person name="Geller-Mcgrath D.E."/>
            <person name="Sieber C.M.K."/>
            <person name="Emerson J.B."/>
            <person name="Anantharaman K."/>
            <person name="Thomas B.C."/>
            <person name="Malmstrom R."/>
            <person name="Stieglmeier M."/>
            <person name="Klingl A."/>
            <person name="Woyke T."/>
            <person name="Ryan C.M."/>
            <person name="Banfield J.F."/>
        </authorList>
    </citation>
    <scope>NUCLEOTIDE SEQUENCE [LARGE SCALE GENOMIC DNA]</scope>
</reference>
<dbReference type="NCBIfam" id="TIGR00150">
    <property type="entry name" value="T6A_YjeE"/>
    <property type="match status" value="1"/>
</dbReference>
<organism evidence="11 12">
    <name type="scientific">Candidatus Taylorbacteria bacterium CG10_big_fil_rev_8_21_14_0_10_41_48</name>
    <dbReference type="NCBI Taxonomy" id="1975024"/>
    <lineage>
        <taxon>Bacteria</taxon>
        <taxon>Candidatus Tayloriibacteriota</taxon>
    </lineage>
</organism>
<keyword evidence="4" id="KW-0963">Cytoplasm</keyword>
<evidence type="ECO:0000256" key="10">
    <source>
        <dbReference type="ARBA" id="ARBA00032441"/>
    </source>
</evidence>
<proteinExistence type="inferred from homology"/>
<sequence>MVSISTGVNSIFWAERNAFGLFFFLSLGQNYFMISKNLLDTEMFARNFSDLLLAHVNRATLVRLVGDLGSGKTTFVKAVVKSLGGNETDVTSPTFVIMKNYPLKRGPWKTLVHIDAYRLDNPKDAEKLALDEVFSNLNNLVLIEWPEKIASYIPQKITTISFKFIDENTRQIEVQ</sequence>
<dbReference type="Gene3D" id="3.40.50.300">
    <property type="entry name" value="P-loop containing nucleotide triphosphate hydrolases"/>
    <property type="match status" value="1"/>
</dbReference>
<dbReference type="SUPFAM" id="SSF52540">
    <property type="entry name" value="P-loop containing nucleoside triphosphate hydrolases"/>
    <property type="match status" value="1"/>
</dbReference>
<keyword evidence="5" id="KW-0819">tRNA processing</keyword>
<dbReference type="GO" id="GO:0002949">
    <property type="term" value="P:tRNA threonylcarbamoyladenosine modification"/>
    <property type="evidence" value="ECO:0007669"/>
    <property type="project" value="InterPro"/>
</dbReference>
<evidence type="ECO:0000256" key="7">
    <source>
        <dbReference type="ARBA" id="ARBA00022741"/>
    </source>
</evidence>
<dbReference type="Pfam" id="PF02367">
    <property type="entry name" value="TsaE"/>
    <property type="match status" value="1"/>
</dbReference>
<evidence type="ECO:0000256" key="4">
    <source>
        <dbReference type="ARBA" id="ARBA00022490"/>
    </source>
</evidence>
<dbReference type="Proteomes" id="UP000228700">
    <property type="component" value="Unassembled WGS sequence"/>
</dbReference>
<evidence type="ECO:0000256" key="3">
    <source>
        <dbReference type="ARBA" id="ARBA00019010"/>
    </source>
</evidence>
<dbReference type="AlphaFoldDB" id="A0A2M8LD68"/>
<comment type="caution">
    <text evidence="11">The sequence shown here is derived from an EMBL/GenBank/DDBJ whole genome shotgun (WGS) entry which is preliminary data.</text>
</comment>
<accession>A0A2M8LD68</accession>
<evidence type="ECO:0000256" key="1">
    <source>
        <dbReference type="ARBA" id="ARBA00004496"/>
    </source>
</evidence>
<keyword evidence="6" id="KW-0479">Metal-binding</keyword>
<evidence type="ECO:0000256" key="9">
    <source>
        <dbReference type="ARBA" id="ARBA00022842"/>
    </source>
</evidence>
<evidence type="ECO:0000313" key="11">
    <source>
        <dbReference type="EMBL" id="PJE74550.1"/>
    </source>
</evidence>
<keyword evidence="7" id="KW-0547">Nucleotide-binding</keyword>
<name>A0A2M8LD68_9BACT</name>
<evidence type="ECO:0000256" key="6">
    <source>
        <dbReference type="ARBA" id="ARBA00022723"/>
    </source>
</evidence>
<evidence type="ECO:0000256" key="5">
    <source>
        <dbReference type="ARBA" id="ARBA00022694"/>
    </source>
</evidence>
<dbReference type="PANTHER" id="PTHR33540">
    <property type="entry name" value="TRNA THREONYLCARBAMOYLADENOSINE BIOSYNTHESIS PROTEIN TSAE"/>
    <property type="match status" value="1"/>
</dbReference>
<comment type="subcellular location">
    <subcellularLocation>
        <location evidence="1">Cytoplasm</location>
    </subcellularLocation>
</comment>
<dbReference type="PANTHER" id="PTHR33540:SF2">
    <property type="entry name" value="TRNA THREONYLCARBAMOYLADENOSINE BIOSYNTHESIS PROTEIN TSAE"/>
    <property type="match status" value="1"/>
</dbReference>
<dbReference type="InterPro" id="IPR027417">
    <property type="entry name" value="P-loop_NTPase"/>
</dbReference>
<evidence type="ECO:0000256" key="2">
    <source>
        <dbReference type="ARBA" id="ARBA00007599"/>
    </source>
</evidence>
<evidence type="ECO:0000256" key="8">
    <source>
        <dbReference type="ARBA" id="ARBA00022840"/>
    </source>
</evidence>
<dbReference type="GO" id="GO:0046872">
    <property type="term" value="F:metal ion binding"/>
    <property type="evidence" value="ECO:0007669"/>
    <property type="project" value="UniProtKB-KW"/>
</dbReference>
<protein>
    <recommendedName>
        <fullName evidence="3">tRNA threonylcarbamoyladenosine biosynthesis protein TsaE</fullName>
    </recommendedName>
    <alternativeName>
        <fullName evidence="10">t(6)A37 threonylcarbamoyladenosine biosynthesis protein TsaE</fullName>
    </alternativeName>
</protein>
<dbReference type="GO" id="GO:0005737">
    <property type="term" value="C:cytoplasm"/>
    <property type="evidence" value="ECO:0007669"/>
    <property type="project" value="UniProtKB-SubCell"/>
</dbReference>
<keyword evidence="9" id="KW-0460">Magnesium</keyword>
<keyword evidence="8" id="KW-0067">ATP-binding</keyword>
<dbReference type="GO" id="GO:0005524">
    <property type="term" value="F:ATP binding"/>
    <property type="evidence" value="ECO:0007669"/>
    <property type="project" value="UniProtKB-KW"/>
</dbReference>
<dbReference type="EMBL" id="PFEQ01000001">
    <property type="protein sequence ID" value="PJE74550.1"/>
    <property type="molecule type" value="Genomic_DNA"/>
</dbReference>
<gene>
    <name evidence="11" type="ORF">COV01_00755</name>
</gene>
<dbReference type="GO" id="GO:0016740">
    <property type="term" value="F:transferase activity"/>
    <property type="evidence" value="ECO:0007669"/>
    <property type="project" value="UniProtKB-KW"/>
</dbReference>
<comment type="similarity">
    <text evidence="2">Belongs to the TsaE family.</text>
</comment>